<dbReference type="PANTHER" id="PTHR46042">
    <property type="entry name" value="DIPHTHINE METHYLTRANSFERASE"/>
    <property type="match status" value="1"/>
</dbReference>
<organism evidence="9 10">
    <name type="scientific">Cyclotella atomus</name>
    <dbReference type="NCBI Taxonomy" id="382360"/>
    <lineage>
        <taxon>Eukaryota</taxon>
        <taxon>Sar</taxon>
        <taxon>Stramenopiles</taxon>
        <taxon>Ochrophyta</taxon>
        <taxon>Bacillariophyta</taxon>
        <taxon>Coscinodiscophyceae</taxon>
        <taxon>Thalassiosirophycidae</taxon>
        <taxon>Stephanodiscales</taxon>
        <taxon>Stephanodiscaceae</taxon>
        <taxon>Cyclotella</taxon>
    </lineage>
</organism>
<dbReference type="PROSITE" id="PS50082">
    <property type="entry name" value="WD_REPEATS_2"/>
    <property type="match status" value="1"/>
</dbReference>
<keyword evidence="10" id="KW-1185">Reference proteome</keyword>
<comment type="pathway">
    <text evidence="1">Protein modification; peptidyl-diphthamide biosynthesis.</text>
</comment>
<keyword evidence="4" id="KW-0378">Hydrolase</keyword>
<evidence type="ECO:0000256" key="3">
    <source>
        <dbReference type="ARBA" id="ARBA00022737"/>
    </source>
</evidence>
<gene>
    <name evidence="9" type="ORF">ACHAWO_003527</name>
</gene>
<reference evidence="9 10" key="1">
    <citation type="submission" date="2024-10" db="EMBL/GenBank/DDBJ databases">
        <title>Updated reference genomes for cyclostephanoid diatoms.</title>
        <authorList>
            <person name="Roberts W.R."/>
            <person name="Alverson A.J."/>
        </authorList>
    </citation>
    <scope>NUCLEOTIDE SEQUENCE [LARGE SCALE GENOMIC DNA]</scope>
    <source>
        <strain evidence="9 10">AJA010-31</strain>
    </source>
</reference>
<dbReference type="SMART" id="SM00320">
    <property type="entry name" value="WD40"/>
    <property type="match status" value="5"/>
</dbReference>
<evidence type="ECO:0000256" key="5">
    <source>
        <dbReference type="ARBA" id="ARBA00038092"/>
    </source>
</evidence>
<dbReference type="Pfam" id="PF00400">
    <property type="entry name" value="WD40"/>
    <property type="match status" value="1"/>
</dbReference>
<dbReference type="Gene3D" id="2.130.10.10">
    <property type="entry name" value="YVTN repeat-like/Quinoprotein amine dehydrogenase"/>
    <property type="match status" value="1"/>
</dbReference>
<sequence length="379" mass="42135">MDPWLDQTTTAYNACSLETLPFQCNDPDAKVPLIIGCYQLNESTDGDHPNTSTRSGELRLYAIHNGDNLYFDKPQVVHMESGVLDGKWRCRSVGSSPPLFASACASGRIHLHSLECGSDNTSWRLNHAASTESEHGTSNALCLSLAWDGYTKSANEFDRIVSSYSDGTVALHNVLYSKEQTTISETERWDAHSMFGCPSEVWACSFLRGDENLVMSGADDCTLKIWDIRQTGKPSSKIDKEFEAGVTAISSHPLIDHMFAVGSYDEYVRLYDCRMLKDQLWKVHVGGGVWRIKWHPNCGTDLNGSRILIAAMDGGCRVIECCDSRAEVSSSFTEHKSMAYGADWIWFGGQHNEAAASCSFYDRQAFLWNPEVCRSSNTN</sequence>
<evidence type="ECO:0000313" key="10">
    <source>
        <dbReference type="Proteomes" id="UP001530400"/>
    </source>
</evidence>
<evidence type="ECO:0000256" key="8">
    <source>
        <dbReference type="PROSITE-ProRule" id="PRU00221"/>
    </source>
</evidence>
<dbReference type="InterPro" id="IPR001680">
    <property type="entry name" value="WD40_rpt"/>
</dbReference>
<evidence type="ECO:0000313" key="9">
    <source>
        <dbReference type="EMBL" id="KAL3765663.1"/>
    </source>
</evidence>
<comment type="caution">
    <text evidence="9">The sequence shown here is derived from an EMBL/GenBank/DDBJ whole genome shotgun (WGS) entry which is preliminary data.</text>
</comment>
<dbReference type="GO" id="GO:0061685">
    <property type="term" value="F:diphthine methylesterase activity"/>
    <property type="evidence" value="ECO:0007669"/>
    <property type="project" value="UniProtKB-EC"/>
</dbReference>
<proteinExistence type="inferred from homology"/>
<dbReference type="InterPro" id="IPR052415">
    <property type="entry name" value="Diphthine_MTase"/>
</dbReference>
<keyword evidence="2 8" id="KW-0853">WD repeat</keyword>
<name>A0ABD3MP27_9STRA</name>
<comment type="catalytic activity">
    <reaction evidence="7">
        <text>diphthine methyl ester-[translation elongation factor 2] + H2O = diphthine-[translation elongation factor 2] + methanol + H(+)</text>
        <dbReference type="Rhea" id="RHEA:42656"/>
        <dbReference type="Rhea" id="RHEA-COMP:10172"/>
        <dbReference type="Rhea" id="RHEA-COMP:10173"/>
        <dbReference type="ChEBI" id="CHEBI:15377"/>
        <dbReference type="ChEBI" id="CHEBI:15378"/>
        <dbReference type="ChEBI" id="CHEBI:17790"/>
        <dbReference type="ChEBI" id="CHEBI:79005"/>
        <dbReference type="ChEBI" id="CHEBI:82696"/>
        <dbReference type="EC" id="3.1.1.97"/>
    </reaction>
</comment>
<dbReference type="EC" id="3.1.1.97" evidence="6"/>
<comment type="similarity">
    <text evidence="5">Belongs to the DPH7 family.</text>
</comment>
<dbReference type="SUPFAM" id="SSF50978">
    <property type="entry name" value="WD40 repeat-like"/>
    <property type="match status" value="1"/>
</dbReference>
<dbReference type="Proteomes" id="UP001530400">
    <property type="component" value="Unassembled WGS sequence"/>
</dbReference>
<evidence type="ECO:0000256" key="2">
    <source>
        <dbReference type="ARBA" id="ARBA00022574"/>
    </source>
</evidence>
<evidence type="ECO:0000256" key="1">
    <source>
        <dbReference type="ARBA" id="ARBA00005156"/>
    </source>
</evidence>
<dbReference type="AlphaFoldDB" id="A0ABD3MP27"/>
<evidence type="ECO:0000256" key="4">
    <source>
        <dbReference type="ARBA" id="ARBA00022801"/>
    </source>
</evidence>
<keyword evidence="3" id="KW-0677">Repeat</keyword>
<accession>A0ABD3MP27</accession>
<evidence type="ECO:0000256" key="7">
    <source>
        <dbReference type="ARBA" id="ARBA00047551"/>
    </source>
</evidence>
<feature type="repeat" description="WD" evidence="8">
    <location>
        <begin position="210"/>
        <end position="236"/>
    </location>
</feature>
<evidence type="ECO:0000256" key="6">
    <source>
        <dbReference type="ARBA" id="ARBA00039131"/>
    </source>
</evidence>
<dbReference type="InterPro" id="IPR015943">
    <property type="entry name" value="WD40/YVTN_repeat-like_dom_sf"/>
</dbReference>
<protein>
    <recommendedName>
        <fullName evidence="6">methylated diphthine methylhydrolase</fullName>
        <ecNumber evidence="6">3.1.1.97</ecNumber>
    </recommendedName>
</protein>
<dbReference type="InterPro" id="IPR036322">
    <property type="entry name" value="WD40_repeat_dom_sf"/>
</dbReference>
<dbReference type="PANTHER" id="PTHR46042:SF1">
    <property type="entry name" value="DIPHTHINE METHYLTRANSFERASE"/>
    <property type="match status" value="1"/>
</dbReference>
<dbReference type="EMBL" id="JALLPJ020001398">
    <property type="protein sequence ID" value="KAL3765663.1"/>
    <property type="molecule type" value="Genomic_DNA"/>
</dbReference>